<dbReference type="GO" id="GO:0070125">
    <property type="term" value="P:mitochondrial translational elongation"/>
    <property type="evidence" value="ECO:0007669"/>
    <property type="project" value="TreeGrafter"/>
</dbReference>
<proteinExistence type="predicted"/>
<dbReference type="EMBL" id="JACGCM010002535">
    <property type="protein sequence ID" value="KAF6139038.1"/>
    <property type="molecule type" value="Genomic_DNA"/>
</dbReference>
<dbReference type="PANTHER" id="PTHR43636">
    <property type="entry name" value="ELONGATION FACTOR G, MITOCHONDRIAL"/>
    <property type="match status" value="1"/>
</dbReference>
<dbReference type="AlphaFoldDB" id="A0A7J7L917"/>
<dbReference type="Gene3D" id="3.40.50.300">
    <property type="entry name" value="P-loop containing nucleotide triphosphate hydrolases"/>
    <property type="match status" value="2"/>
</dbReference>
<dbReference type="Pfam" id="PF00009">
    <property type="entry name" value="GTP_EFTU"/>
    <property type="match status" value="1"/>
</dbReference>
<dbReference type="PANTHER" id="PTHR43636:SF2">
    <property type="entry name" value="ELONGATION FACTOR G, MITOCHONDRIAL"/>
    <property type="match status" value="1"/>
</dbReference>
<dbReference type="GO" id="GO:0003746">
    <property type="term" value="F:translation elongation factor activity"/>
    <property type="evidence" value="ECO:0007669"/>
    <property type="project" value="UniProtKB-KW"/>
</dbReference>
<gene>
    <name evidence="4" type="ORF">GIB67_010764</name>
</gene>
<dbReference type="InterPro" id="IPR031157">
    <property type="entry name" value="G_TR_CS"/>
</dbReference>
<keyword evidence="2" id="KW-0648">Protein biosynthesis</keyword>
<dbReference type="InterPro" id="IPR000795">
    <property type="entry name" value="T_Tr_GTP-bd_dom"/>
</dbReference>
<dbReference type="OrthoDB" id="784070at2759"/>
<protein>
    <recommendedName>
        <fullName evidence="3">Tr-type G domain-containing protein</fullName>
    </recommendedName>
</protein>
<reference evidence="4 5" key="1">
    <citation type="journal article" date="2020" name="IScience">
        <title>Genome Sequencing of the Endangered Kingdonia uniflora (Circaeasteraceae, Ranunculales) Reveals Potential Mechanisms of Evolutionary Specialization.</title>
        <authorList>
            <person name="Sun Y."/>
            <person name="Deng T."/>
            <person name="Zhang A."/>
            <person name="Moore M.J."/>
            <person name="Landis J.B."/>
            <person name="Lin N."/>
            <person name="Zhang H."/>
            <person name="Zhang X."/>
            <person name="Huang J."/>
            <person name="Zhang X."/>
            <person name="Sun H."/>
            <person name="Wang H."/>
        </authorList>
    </citation>
    <scope>NUCLEOTIDE SEQUENCE [LARGE SCALE GENOMIC DNA]</scope>
    <source>
        <strain evidence="4">TB1705</strain>
        <tissue evidence="4">Leaf</tissue>
    </source>
</reference>
<evidence type="ECO:0000259" key="3">
    <source>
        <dbReference type="Pfam" id="PF00009"/>
    </source>
</evidence>
<feature type="domain" description="Tr-type G" evidence="3">
    <location>
        <begin position="34"/>
        <end position="101"/>
    </location>
</feature>
<dbReference type="GO" id="GO:0005525">
    <property type="term" value="F:GTP binding"/>
    <property type="evidence" value="ECO:0007669"/>
    <property type="project" value="InterPro"/>
</dbReference>
<comment type="caution">
    <text evidence="4">The sequence shown here is derived from an EMBL/GenBank/DDBJ whole genome shotgun (WGS) entry which is preliminary data.</text>
</comment>
<evidence type="ECO:0000313" key="5">
    <source>
        <dbReference type="Proteomes" id="UP000541444"/>
    </source>
</evidence>
<sequence length="116" mass="13401">MFLIFKNTQNRFLSTSNLARKKDASESWVKATMEKIRNIGISTHIDLGKPLSLRVLYYTGKIHEIHEVRRRDVAGTKMDYVDLEREKGITIQPATAYCTWRLSGLFSHLCLNILIC</sequence>
<dbReference type="PROSITE" id="PS00301">
    <property type="entry name" value="G_TR_1"/>
    <property type="match status" value="1"/>
</dbReference>
<dbReference type="GO" id="GO:0003924">
    <property type="term" value="F:GTPase activity"/>
    <property type="evidence" value="ECO:0007669"/>
    <property type="project" value="InterPro"/>
</dbReference>
<keyword evidence="1" id="KW-0251">Elongation factor</keyword>
<keyword evidence="5" id="KW-1185">Reference proteome</keyword>
<dbReference type="GO" id="GO:0005739">
    <property type="term" value="C:mitochondrion"/>
    <property type="evidence" value="ECO:0007669"/>
    <property type="project" value="TreeGrafter"/>
</dbReference>
<evidence type="ECO:0000256" key="1">
    <source>
        <dbReference type="ARBA" id="ARBA00022768"/>
    </source>
</evidence>
<dbReference type="InterPro" id="IPR027417">
    <property type="entry name" value="P-loop_NTPase"/>
</dbReference>
<organism evidence="4 5">
    <name type="scientific">Kingdonia uniflora</name>
    <dbReference type="NCBI Taxonomy" id="39325"/>
    <lineage>
        <taxon>Eukaryota</taxon>
        <taxon>Viridiplantae</taxon>
        <taxon>Streptophyta</taxon>
        <taxon>Embryophyta</taxon>
        <taxon>Tracheophyta</taxon>
        <taxon>Spermatophyta</taxon>
        <taxon>Magnoliopsida</taxon>
        <taxon>Ranunculales</taxon>
        <taxon>Circaeasteraceae</taxon>
        <taxon>Kingdonia</taxon>
    </lineage>
</organism>
<dbReference type="SUPFAM" id="SSF52540">
    <property type="entry name" value="P-loop containing nucleoside triphosphate hydrolases"/>
    <property type="match status" value="1"/>
</dbReference>
<dbReference type="Proteomes" id="UP000541444">
    <property type="component" value="Unassembled WGS sequence"/>
</dbReference>
<accession>A0A7J7L917</accession>
<name>A0A7J7L917_9MAGN</name>
<evidence type="ECO:0000256" key="2">
    <source>
        <dbReference type="ARBA" id="ARBA00022917"/>
    </source>
</evidence>
<evidence type="ECO:0000313" key="4">
    <source>
        <dbReference type="EMBL" id="KAF6139038.1"/>
    </source>
</evidence>